<dbReference type="EMBL" id="ML976009">
    <property type="protein sequence ID" value="KAF1945541.1"/>
    <property type="molecule type" value="Genomic_DNA"/>
</dbReference>
<proteinExistence type="predicted"/>
<reference evidence="1" key="1">
    <citation type="journal article" date="2020" name="Stud. Mycol.">
        <title>101 Dothideomycetes genomes: a test case for predicting lifestyles and emergence of pathogens.</title>
        <authorList>
            <person name="Haridas S."/>
            <person name="Albert R."/>
            <person name="Binder M."/>
            <person name="Bloem J."/>
            <person name="Labutti K."/>
            <person name="Salamov A."/>
            <person name="Andreopoulos B."/>
            <person name="Baker S."/>
            <person name="Barry K."/>
            <person name="Bills G."/>
            <person name="Bluhm B."/>
            <person name="Cannon C."/>
            <person name="Castanera R."/>
            <person name="Culley D."/>
            <person name="Daum C."/>
            <person name="Ezra D."/>
            <person name="Gonzalez J."/>
            <person name="Henrissat B."/>
            <person name="Kuo A."/>
            <person name="Liang C."/>
            <person name="Lipzen A."/>
            <person name="Lutzoni F."/>
            <person name="Magnuson J."/>
            <person name="Mondo S."/>
            <person name="Nolan M."/>
            <person name="Ohm R."/>
            <person name="Pangilinan J."/>
            <person name="Park H.-J."/>
            <person name="Ramirez L."/>
            <person name="Alfaro M."/>
            <person name="Sun H."/>
            <person name="Tritt A."/>
            <person name="Yoshinaga Y."/>
            <person name="Zwiers L.-H."/>
            <person name="Turgeon B."/>
            <person name="Goodwin S."/>
            <person name="Spatafora J."/>
            <person name="Crous P."/>
            <person name="Grigoriev I."/>
        </authorList>
    </citation>
    <scope>NUCLEOTIDE SEQUENCE</scope>
    <source>
        <strain evidence="1">CBS 161.51</strain>
    </source>
</reference>
<evidence type="ECO:0000313" key="2">
    <source>
        <dbReference type="Proteomes" id="UP000800038"/>
    </source>
</evidence>
<dbReference type="Proteomes" id="UP000800038">
    <property type="component" value="Unassembled WGS sequence"/>
</dbReference>
<accession>A0A6A5SYR2</accession>
<sequence>MNRASPEHEAEKLWKASDPCKEDMPALLLIIAGHINNIKAFFSIGIINEETRAIINRALDTFELHPGQTRPTEVGPWPGTTFIAGTPKYSALLGSSNSLGAGYFLTQHETQVGENKYIFRITVFPDLSTIKLQSST</sequence>
<organism evidence="1 2">
    <name type="scientific">Clathrospora elynae</name>
    <dbReference type="NCBI Taxonomy" id="706981"/>
    <lineage>
        <taxon>Eukaryota</taxon>
        <taxon>Fungi</taxon>
        <taxon>Dikarya</taxon>
        <taxon>Ascomycota</taxon>
        <taxon>Pezizomycotina</taxon>
        <taxon>Dothideomycetes</taxon>
        <taxon>Pleosporomycetidae</taxon>
        <taxon>Pleosporales</taxon>
        <taxon>Diademaceae</taxon>
        <taxon>Clathrospora</taxon>
    </lineage>
</organism>
<protein>
    <submittedName>
        <fullName evidence="1">Uncharacterized protein</fullName>
    </submittedName>
</protein>
<dbReference type="AlphaFoldDB" id="A0A6A5SYR2"/>
<keyword evidence="2" id="KW-1185">Reference proteome</keyword>
<dbReference type="OrthoDB" id="5337308at2759"/>
<name>A0A6A5SYR2_9PLEO</name>
<evidence type="ECO:0000313" key="1">
    <source>
        <dbReference type="EMBL" id="KAF1945541.1"/>
    </source>
</evidence>
<gene>
    <name evidence="1" type="ORF">EJ02DRAFT_475845</name>
</gene>